<evidence type="ECO:0000313" key="3">
    <source>
        <dbReference type="Proteomes" id="UP001500051"/>
    </source>
</evidence>
<dbReference type="InterPro" id="IPR051783">
    <property type="entry name" value="NAD(P)-dependent_oxidoreduct"/>
</dbReference>
<comment type="caution">
    <text evidence="2">The sequence shown here is derived from an EMBL/GenBank/DDBJ whole genome shotgun (WGS) entry which is preliminary data.</text>
</comment>
<dbReference type="Proteomes" id="UP001500051">
    <property type="component" value="Unassembled WGS sequence"/>
</dbReference>
<protein>
    <submittedName>
        <fullName evidence="2">NAD-dependent epimerase/dehydratase family protein</fullName>
    </submittedName>
</protein>
<keyword evidence="3" id="KW-1185">Reference proteome</keyword>
<feature type="domain" description="NAD-dependent epimerase/dehydratase" evidence="1">
    <location>
        <begin position="6"/>
        <end position="225"/>
    </location>
</feature>
<proteinExistence type="predicted"/>
<evidence type="ECO:0000313" key="2">
    <source>
        <dbReference type="EMBL" id="GAA3705520.1"/>
    </source>
</evidence>
<dbReference type="EMBL" id="BAAAYX010000009">
    <property type="protein sequence ID" value="GAA3705520.1"/>
    <property type="molecule type" value="Genomic_DNA"/>
</dbReference>
<dbReference type="SUPFAM" id="SSF51735">
    <property type="entry name" value="NAD(P)-binding Rossmann-fold domains"/>
    <property type="match status" value="1"/>
</dbReference>
<reference evidence="3" key="1">
    <citation type="journal article" date="2019" name="Int. J. Syst. Evol. Microbiol.">
        <title>The Global Catalogue of Microorganisms (GCM) 10K type strain sequencing project: providing services to taxonomists for standard genome sequencing and annotation.</title>
        <authorList>
            <consortium name="The Broad Institute Genomics Platform"/>
            <consortium name="The Broad Institute Genome Sequencing Center for Infectious Disease"/>
            <person name="Wu L."/>
            <person name="Ma J."/>
        </authorList>
    </citation>
    <scope>NUCLEOTIDE SEQUENCE [LARGE SCALE GENOMIC DNA]</scope>
    <source>
        <strain evidence="3">JCM 16548</strain>
    </source>
</reference>
<dbReference type="PANTHER" id="PTHR48079:SF6">
    <property type="entry name" value="NAD(P)-BINDING DOMAIN-CONTAINING PROTEIN-RELATED"/>
    <property type="match status" value="1"/>
</dbReference>
<dbReference type="RefSeq" id="WP_344812581.1">
    <property type="nucleotide sequence ID" value="NZ_BAAAYX010000009.1"/>
</dbReference>
<sequence>MSSRRVLVTGGRSLLGGAVARLLAEHGDQVALLQRRPAGLGLPETLGDVADRAVVRRAVAGCDAVVHLAAKVGVSGRWSEFSQTNVTGTDHLVQACRDLGVPRLVHVSSPSVAHAGSSLVGAAAEPADPQRARGHYARSKAMAELLALSADSPELRVLAIRPHLVWGPGDTQLVARIVDRARRGTLPILGSGAALVDTTYVDNAAEALVAAVDRVDEVHGRALVVSNAEPRPIGELISAIAAAGGAPPPTRHVPAVVASAAGAAVEAVWSVRLAIGQAAETDPPMTRFLAEQLSTAHWFDQRETQRLLGWRPTVDLATGFARLAASVT</sequence>
<dbReference type="PANTHER" id="PTHR48079">
    <property type="entry name" value="PROTEIN YEEZ"/>
    <property type="match status" value="1"/>
</dbReference>
<dbReference type="InterPro" id="IPR036291">
    <property type="entry name" value="NAD(P)-bd_dom_sf"/>
</dbReference>
<dbReference type="InterPro" id="IPR001509">
    <property type="entry name" value="Epimerase_deHydtase"/>
</dbReference>
<dbReference type="Pfam" id="PF01370">
    <property type="entry name" value="Epimerase"/>
    <property type="match status" value="1"/>
</dbReference>
<dbReference type="Gene3D" id="3.40.50.720">
    <property type="entry name" value="NAD(P)-binding Rossmann-like Domain"/>
    <property type="match status" value="1"/>
</dbReference>
<evidence type="ECO:0000259" key="1">
    <source>
        <dbReference type="Pfam" id="PF01370"/>
    </source>
</evidence>
<gene>
    <name evidence="2" type="ORF">GCM10022204_23810</name>
</gene>
<name>A0ABP7DLT4_9ACTN</name>
<organism evidence="2 3">
    <name type="scientific">Microlunatus aurantiacus</name>
    <dbReference type="NCBI Taxonomy" id="446786"/>
    <lineage>
        <taxon>Bacteria</taxon>
        <taxon>Bacillati</taxon>
        <taxon>Actinomycetota</taxon>
        <taxon>Actinomycetes</taxon>
        <taxon>Propionibacteriales</taxon>
        <taxon>Propionibacteriaceae</taxon>
        <taxon>Microlunatus</taxon>
    </lineage>
</organism>
<accession>A0ABP7DLT4</accession>